<dbReference type="PROSITE" id="PS01229">
    <property type="entry name" value="COF_2"/>
    <property type="match status" value="1"/>
</dbReference>
<protein>
    <submittedName>
        <fullName evidence="1">Cof-type HAD-IIB family hydrolase</fullName>
    </submittedName>
</protein>
<reference evidence="1 2" key="1">
    <citation type="submission" date="2020-08" db="EMBL/GenBank/DDBJ databases">
        <title>Genome public.</title>
        <authorList>
            <person name="Liu C."/>
            <person name="Sun Q."/>
        </authorList>
    </citation>
    <scope>NUCLEOTIDE SEQUENCE [LARGE SCALE GENOMIC DNA]</scope>
    <source>
        <strain evidence="1 2">BX0805</strain>
    </source>
</reference>
<dbReference type="PANTHER" id="PTHR10000:SF25">
    <property type="entry name" value="PHOSPHATASE YKRA-RELATED"/>
    <property type="match status" value="1"/>
</dbReference>
<dbReference type="Proteomes" id="UP000621540">
    <property type="component" value="Unassembled WGS sequence"/>
</dbReference>
<dbReference type="Gene3D" id="3.40.50.1000">
    <property type="entry name" value="HAD superfamily/HAD-like"/>
    <property type="match status" value="1"/>
</dbReference>
<proteinExistence type="predicted"/>
<dbReference type="InterPro" id="IPR036412">
    <property type="entry name" value="HAD-like_sf"/>
</dbReference>
<organism evidence="1 2">
    <name type="scientific">Roseburia yibonii</name>
    <dbReference type="NCBI Taxonomy" id="2763063"/>
    <lineage>
        <taxon>Bacteria</taxon>
        <taxon>Bacillati</taxon>
        <taxon>Bacillota</taxon>
        <taxon>Clostridia</taxon>
        <taxon>Lachnospirales</taxon>
        <taxon>Lachnospiraceae</taxon>
        <taxon>Roseburia</taxon>
    </lineage>
</organism>
<name>A0ABR7IA44_9FIRM</name>
<dbReference type="Pfam" id="PF08282">
    <property type="entry name" value="Hydrolase_3"/>
    <property type="match status" value="1"/>
</dbReference>
<dbReference type="GO" id="GO:0016787">
    <property type="term" value="F:hydrolase activity"/>
    <property type="evidence" value="ECO:0007669"/>
    <property type="project" value="UniProtKB-KW"/>
</dbReference>
<dbReference type="Gene3D" id="3.30.1240.10">
    <property type="match status" value="1"/>
</dbReference>
<dbReference type="SUPFAM" id="SSF56784">
    <property type="entry name" value="HAD-like"/>
    <property type="match status" value="1"/>
</dbReference>
<evidence type="ECO:0000313" key="1">
    <source>
        <dbReference type="EMBL" id="MBC5753803.1"/>
    </source>
</evidence>
<dbReference type="InterPro" id="IPR023214">
    <property type="entry name" value="HAD_sf"/>
</dbReference>
<dbReference type="NCBIfam" id="TIGR01484">
    <property type="entry name" value="HAD-SF-IIB"/>
    <property type="match status" value="1"/>
</dbReference>
<dbReference type="RefSeq" id="WP_186982050.1">
    <property type="nucleotide sequence ID" value="NZ_JACOQH010000004.1"/>
</dbReference>
<dbReference type="PANTHER" id="PTHR10000">
    <property type="entry name" value="PHOSPHOSERINE PHOSPHATASE"/>
    <property type="match status" value="1"/>
</dbReference>
<gene>
    <name evidence="1" type="ORF">H8Z76_07135</name>
</gene>
<dbReference type="InterPro" id="IPR000150">
    <property type="entry name" value="Cof"/>
</dbReference>
<dbReference type="EMBL" id="JACOQH010000004">
    <property type="protein sequence ID" value="MBC5753803.1"/>
    <property type="molecule type" value="Genomic_DNA"/>
</dbReference>
<dbReference type="SFLD" id="SFLDS00003">
    <property type="entry name" value="Haloacid_Dehalogenase"/>
    <property type="match status" value="1"/>
</dbReference>
<dbReference type="InterPro" id="IPR006379">
    <property type="entry name" value="HAD-SF_hydro_IIB"/>
</dbReference>
<comment type="caution">
    <text evidence="1">The sequence shown here is derived from an EMBL/GenBank/DDBJ whole genome shotgun (WGS) entry which is preliminary data.</text>
</comment>
<sequence length="262" mass="29500">MKAVFFDIDGTIWDAHMWIPESTKRAIRALRENGHLTFICSGRTRAFIQAEELLDLGFDGIIAGCGTYIEEHGKELFYKKIEEQEAERVLAIFRSCHMPVVMEGKKDLYLDAAEFVGDDYPDRMRKEIGEHLLPITGNEGKWEISKFSCALPDPAYQKAVEALKEDYEILIHDAPVAEFVPKGFSKASGIQKACELFSIAREDTYAFGDSVNDLDMLRYVAHGVAMGNGTKEAKEAADYVTTELKDDGIYQGLLHYGLIREI</sequence>
<keyword evidence="1" id="KW-0378">Hydrolase</keyword>
<accession>A0ABR7IA44</accession>
<dbReference type="NCBIfam" id="TIGR00099">
    <property type="entry name" value="Cof-subfamily"/>
    <property type="match status" value="1"/>
</dbReference>
<dbReference type="PRINTS" id="PR00119">
    <property type="entry name" value="CATATPASE"/>
</dbReference>
<evidence type="ECO:0000313" key="2">
    <source>
        <dbReference type="Proteomes" id="UP000621540"/>
    </source>
</evidence>
<dbReference type="SFLD" id="SFLDG01140">
    <property type="entry name" value="C2.B:_Phosphomannomutase_and_P"/>
    <property type="match status" value="1"/>
</dbReference>
<keyword evidence="2" id="KW-1185">Reference proteome</keyword>